<dbReference type="OrthoDB" id="9806954at2"/>
<dbReference type="RefSeq" id="WP_078683388.1">
    <property type="nucleotide sequence ID" value="NZ_FUYA01000001.1"/>
</dbReference>
<dbReference type="STRING" id="1121442.SAMN02745702_00056"/>
<dbReference type="GO" id="GO:0009432">
    <property type="term" value="P:SOS response"/>
    <property type="evidence" value="ECO:0007669"/>
    <property type="project" value="TreeGrafter"/>
</dbReference>
<keyword evidence="10" id="KW-0175">Coiled coil</keyword>
<gene>
    <name evidence="12" type="ORF">SAMN02745702_00056</name>
</gene>
<protein>
    <recommendedName>
        <fullName evidence="3 9">DNA repair protein RecN</fullName>
    </recommendedName>
    <alternativeName>
        <fullName evidence="8 9">Recombination protein N</fullName>
    </alternativeName>
</protein>
<dbReference type="GO" id="GO:0006281">
    <property type="term" value="P:DNA repair"/>
    <property type="evidence" value="ECO:0007669"/>
    <property type="project" value="UniProtKB-KW"/>
</dbReference>
<feature type="domain" description="RecF/RecN/SMC N-terminal" evidence="11">
    <location>
        <begin position="3"/>
        <end position="489"/>
    </location>
</feature>
<accession>A0A1T4VDB9</accession>
<organism evidence="12 13">
    <name type="scientific">Desulfobaculum bizertense DSM 18034</name>
    <dbReference type="NCBI Taxonomy" id="1121442"/>
    <lineage>
        <taxon>Bacteria</taxon>
        <taxon>Pseudomonadati</taxon>
        <taxon>Thermodesulfobacteriota</taxon>
        <taxon>Desulfovibrionia</taxon>
        <taxon>Desulfovibrionales</taxon>
        <taxon>Desulfovibrionaceae</taxon>
        <taxon>Desulfobaculum</taxon>
    </lineage>
</organism>
<dbReference type="EMBL" id="FUYA01000001">
    <property type="protein sequence ID" value="SKA62965.1"/>
    <property type="molecule type" value="Genomic_DNA"/>
</dbReference>
<evidence type="ECO:0000313" key="12">
    <source>
        <dbReference type="EMBL" id="SKA62965.1"/>
    </source>
</evidence>
<keyword evidence="7 9" id="KW-0234">DNA repair</keyword>
<evidence type="ECO:0000256" key="2">
    <source>
        <dbReference type="ARBA" id="ARBA00009441"/>
    </source>
</evidence>
<evidence type="ECO:0000313" key="13">
    <source>
        <dbReference type="Proteomes" id="UP000189733"/>
    </source>
</evidence>
<evidence type="ECO:0000259" key="11">
    <source>
        <dbReference type="Pfam" id="PF02463"/>
    </source>
</evidence>
<feature type="coiled-coil region" evidence="10">
    <location>
        <begin position="254"/>
        <end position="311"/>
    </location>
</feature>
<sequence length="535" mass="60195">MLEYLRIQHLALIDDVELEFASGLNVLTGETGAGKSFILRALSFLTGDKLGKDMVRPGTNKASVEAVFQVDGNECILRRELNAETGRSRIFINDRLSSQSSVRELKPRLLLHTSQHGQQRLLSPSYQGKVLDEFLDDRELVLQKNALLAELHELLKKREELSSKMRELSDKREFMEFQLQFIEKVDPQPGEEDELLEQKQQLKDSADAAKTVETALAAFYGEEGSLHERISLLAREMDALASLDDDWREDAEDVEEMRLKLRELETRLHHIQRNSQSEGELENIEARLFELAQLKRKLNRNLNEILEFRAEMDANISFLDSCALDLAQLEKQETDCASRLKKCIECLNAARETAAGELSGLLAQELRGLGFNEAVEVEFEFTPAELYPGIEEQRGRMLWVPNPGQRPQPLDQIASGGELSRFLLALVGLMTRESIPTLIFDEVDAGIGGLTLNYVADRITQLAQNRQIILITHWPQLASRAACHFQVAKQVVDELTTVSCSQLSAKQVFEELKRMAGGGAQGDALARQLLEKATA</sequence>
<dbReference type="GO" id="GO:0043590">
    <property type="term" value="C:bacterial nucleoid"/>
    <property type="evidence" value="ECO:0007669"/>
    <property type="project" value="TreeGrafter"/>
</dbReference>
<proteinExistence type="inferred from homology"/>
<dbReference type="PANTHER" id="PTHR11059">
    <property type="entry name" value="DNA REPAIR PROTEIN RECN"/>
    <property type="match status" value="1"/>
</dbReference>
<comment type="function">
    <text evidence="1 9">May be involved in recombinational repair of damaged DNA.</text>
</comment>
<name>A0A1T4VDB9_9BACT</name>
<evidence type="ECO:0000256" key="9">
    <source>
        <dbReference type="PIRNR" id="PIRNR003128"/>
    </source>
</evidence>
<dbReference type="PANTHER" id="PTHR11059:SF0">
    <property type="entry name" value="DNA REPAIR PROTEIN RECN"/>
    <property type="match status" value="1"/>
</dbReference>
<evidence type="ECO:0000256" key="6">
    <source>
        <dbReference type="ARBA" id="ARBA00022840"/>
    </source>
</evidence>
<keyword evidence="5 9" id="KW-0227">DNA damage</keyword>
<keyword evidence="4" id="KW-0547">Nucleotide-binding</keyword>
<evidence type="ECO:0000256" key="8">
    <source>
        <dbReference type="ARBA" id="ARBA00033408"/>
    </source>
</evidence>
<evidence type="ECO:0000256" key="7">
    <source>
        <dbReference type="ARBA" id="ARBA00023204"/>
    </source>
</evidence>
<dbReference type="Proteomes" id="UP000189733">
    <property type="component" value="Unassembled WGS sequence"/>
</dbReference>
<dbReference type="Pfam" id="PF02463">
    <property type="entry name" value="SMC_N"/>
    <property type="match status" value="1"/>
</dbReference>
<evidence type="ECO:0000256" key="3">
    <source>
        <dbReference type="ARBA" id="ARBA00021315"/>
    </source>
</evidence>
<keyword evidence="6" id="KW-0067">ATP-binding</keyword>
<dbReference type="InterPro" id="IPR004604">
    <property type="entry name" value="DNA_recomb/repair_RecN"/>
</dbReference>
<dbReference type="InterPro" id="IPR003395">
    <property type="entry name" value="RecF/RecN/SMC_N"/>
</dbReference>
<keyword evidence="13" id="KW-1185">Reference proteome</keyword>
<evidence type="ECO:0000256" key="1">
    <source>
        <dbReference type="ARBA" id="ARBA00003618"/>
    </source>
</evidence>
<comment type="similarity">
    <text evidence="2 9">Belongs to the RecN family.</text>
</comment>
<dbReference type="Gene3D" id="3.40.50.300">
    <property type="entry name" value="P-loop containing nucleotide triphosphate hydrolases"/>
    <property type="match status" value="2"/>
</dbReference>
<dbReference type="GO" id="GO:0005524">
    <property type="term" value="F:ATP binding"/>
    <property type="evidence" value="ECO:0007669"/>
    <property type="project" value="UniProtKB-KW"/>
</dbReference>
<dbReference type="InterPro" id="IPR027417">
    <property type="entry name" value="P-loop_NTPase"/>
</dbReference>
<dbReference type="GO" id="GO:0006310">
    <property type="term" value="P:DNA recombination"/>
    <property type="evidence" value="ECO:0007669"/>
    <property type="project" value="InterPro"/>
</dbReference>
<evidence type="ECO:0000256" key="10">
    <source>
        <dbReference type="SAM" id="Coils"/>
    </source>
</evidence>
<dbReference type="SUPFAM" id="SSF52540">
    <property type="entry name" value="P-loop containing nucleoside triphosphate hydrolases"/>
    <property type="match status" value="1"/>
</dbReference>
<reference evidence="12 13" key="1">
    <citation type="submission" date="2017-02" db="EMBL/GenBank/DDBJ databases">
        <authorList>
            <person name="Peterson S.W."/>
        </authorList>
    </citation>
    <scope>NUCLEOTIDE SEQUENCE [LARGE SCALE GENOMIC DNA]</scope>
    <source>
        <strain evidence="12 13">DSM 18034</strain>
    </source>
</reference>
<evidence type="ECO:0000256" key="4">
    <source>
        <dbReference type="ARBA" id="ARBA00022741"/>
    </source>
</evidence>
<dbReference type="PIRSF" id="PIRSF003128">
    <property type="entry name" value="RecN"/>
    <property type="match status" value="1"/>
</dbReference>
<evidence type="ECO:0000256" key="5">
    <source>
        <dbReference type="ARBA" id="ARBA00022763"/>
    </source>
</evidence>
<dbReference type="AlphaFoldDB" id="A0A1T4VDB9"/>
<feature type="coiled-coil region" evidence="10">
    <location>
        <begin position="144"/>
        <end position="212"/>
    </location>
</feature>